<dbReference type="Proteomes" id="UP000694892">
    <property type="component" value="Chromosome 6S"/>
</dbReference>
<reference evidence="2" key="1">
    <citation type="journal article" date="2016" name="Nature">
        <title>Genome evolution in the allotetraploid frog Xenopus laevis.</title>
        <authorList>
            <person name="Session A.M."/>
            <person name="Uno Y."/>
            <person name="Kwon T."/>
            <person name="Chapman J.A."/>
            <person name="Toyoda A."/>
            <person name="Takahashi S."/>
            <person name="Fukui A."/>
            <person name="Hikosaka A."/>
            <person name="Suzuki A."/>
            <person name="Kondo M."/>
            <person name="van Heeringen S.J."/>
            <person name="Quigley I."/>
            <person name="Heinz S."/>
            <person name="Ogino H."/>
            <person name="Ochi H."/>
            <person name="Hellsten U."/>
            <person name="Lyons J.B."/>
            <person name="Simakov O."/>
            <person name="Putnam N."/>
            <person name="Stites J."/>
            <person name="Kuroki Y."/>
            <person name="Tanaka T."/>
            <person name="Michiue T."/>
            <person name="Watanabe M."/>
            <person name="Bogdanovic O."/>
            <person name="Lister R."/>
            <person name="Georgiou G."/>
            <person name="Paranjpe S.S."/>
            <person name="van Kruijsbergen I."/>
            <person name="Shu S."/>
            <person name="Carlson J."/>
            <person name="Kinoshita T."/>
            <person name="Ohta Y."/>
            <person name="Mawaribuchi S."/>
            <person name="Jenkins J."/>
            <person name="Grimwood J."/>
            <person name="Schmutz J."/>
            <person name="Mitros T."/>
            <person name="Mozaffari S.V."/>
            <person name="Suzuki Y."/>
            <person name="Haramoto Y."/>
            <person name="Yamamoto T.S."/>
            <person name="Takagi C."/>
            <person name="Heald R."/>
            <person name="Miller K."/>
            <person name="Haudenschild C."/>
            <person name="Kitzman J."/>
            <person name="Nakayama T."/>
            <person name="Izutsu Y."/>
            <person name="Robert J."/>
            <person name="Fortriede J."/>
            <person name="Burns K."/>
            <person name="Lotay V."/>
            <person name="Karimi K."/>
            <person name="Yasuoka Y."/>
            <person name="Dichmann D.S."/>
            <person name="Flajnik M.F."/>
            <person name="Houston D.W."/>
            <person name="Shendure J."/>
            <person name="DuPasquier L."/>
            <person name="Vize P.D."/>
            <person name="Zorn A.M."/>
            <person name="Ito M."/>
            <person name="Marcotte E.M."/>
            <person name="Wallingford J.B."/>
            <person name="Ito Y."/>
            <person name="Asashima M."/>
            <person name="Ueno N."/>
            <person name="Matsuda Y."/>
            <person name="Veenstra G.J."/>
            <person name="Fujiyama A."/>
            <person name="Harland R.M."/>
            <person name="Taira M."/>
            <person name="Rokhsar D.S."/>
        </authorList>
    </citation>
    <scope>NUCLEOTIDE SEQUENCE [LARGE SCALE GENOMIC DNA]</scope>
    <source>
        <strain evidence="2">J</strain>
    </source>
</reference>
<sequence length="141" mass="16493">MAQRLVLVATVLLLIALWIWYYTDCTYNLSVSTFYNSSKKMIKLQLSSNQTEIIQHLKSLQFTLPRDCTQEETTIYNRSQLVFIIKIWSNLIQEEFALHIMELALKQVKSQMEKQLGLSGDFPELSREHLAKTFLLCITKM</sequence>
<organism evidence="1 2">
    <name type="scientific">Xenopus laevis</name>
    <name type="common">African clawed frog</name>
    <dbReference type="NCBI Taxonomy" id="8355"/>
    <lineage>
        <taxon>Eukaryota</taxon>
        <taxon>Metazoa</taxon>
        <taxon>Chordata</taxon>
        <taxon>Craniata</taxon>
        <taxon>Vertebrata</taxon>
        <taxon>Euteleostomi</taxon>
        <taxon>Amphibia</taxon>
        <taxon>Batrachia</taxon>
        <taxon>Anura</taxon>
        <taxon>Pipoidea</taxon>
        <taxon>Pipidae</taxon>
        <taxon>Xenopodinae</taxon>
        <taxon>Xenopus</taxon>
        <taxon>Xenopus</taxon>
    </lineage>
</organism>
<name>A0A974CL03_XENLA</name>
<evidence type="ECO:0000313" key="2">
    <source>
        <dbReference type="Proteomes" id="UP000694892"/>
    </source>
</evidence>
<proteinExistence type="predicted"/>
<dbReference type="EMBL" id="CM004477">
    <property type="protein sequence ID" value="OCT74580.1"/>
    <property type="molecule type" value="Genomic_DNA"/>
</dbReference>
<dbReference type="AlphaFoldDB" id="A0A974CL03"/>
<accession>A0A974CL03</accession>
<protein>
    <submittedName>
        <fullName evidence="1">Uncharacterized protein</fullName>
    </submittedName>
</protein>
<evidence type="ECO:0000313" key="1">
    <source>
        <dbReference type="EMBL" id="OCT74580.1"/>
    </source>
</evidence>
<gene>
    <name evidence="1" type="ORF">XELAEV_18033565mg</name>
</gene>